<proteinExistence type="predicted"/>
<name>A0A8H2M973_9FIRM</name>
<keyword evidence="1" id="KW-0812">Transmembrane</keyword>
<organism evidence="2 3">
    <name type="scientific">Urinicoccus massiliensis</name>
    <dbReference type="NCBI Taxonomy" id="1723382"/>
    <lineage>
        <taxon>Bacteria</taxon>
        <taxon>Bacillati</taxon>
        <taxon>Bacillota</taxon>
        <taxon>Tissierellia</taxon>
        <taxon>Tissierellales</taxon>
        <taxon>Peptoniphilaceae</taxon>
        <taxon>Urinicoccus</taxon>
    </lineage>
</organism>
<dbReference type="Proteomes" id="UP000377798">
    <property type="component" value="Unassembled WGS sequence"/>
</dbReference>
<feature type="transmembrane region" description="Helical" evidence="1">
    <location>
        <begin position="191"/>
        <end position="210"/>
    </location>
</feature>
<keyword evidence="1" id="KW-1133">Transmembrane helix</keyword>
<dbReference type="EMBL" id="CAACYI010000001">
    <property type="protein sequence ID" value="VFB17016.1"/>
    <property type="molecule type" value="Genomic_DNA"/>
</dbReference>
<feature type="transmembrane region" description="Helical" evidence="1">
    <location>
        <begin position="97"/>
        <end position="116"/>
    </location>
</feature>
<evidence type="ECO:0000313" key="2">
    <source>
        <dbReference type="EMBL" id="VFB17016.1"/>
    </source>
</evidence>
<feature type="transmembrane region" description="Helical" evidence="1">
    <location>
        <begin position="216"/>
        <end position="236"/>
    </location>
</feature>
<dbReference type="AlphaFoldDB" id="A0A8H2M973"/>
<reference evidence="2 3" key="1">
    <citation type="submission" date="2019-02" db="EMBL/GenBank/DDBJ databases">
        <authorList>
            <consortium name="Pathogen Informatics"/>
        </authorList>
    </citation>
    <scope>NUCLEOTIDE SEQUENCE [LARGE SCALE GENOMIC DNA]</scope>
    <source>
        <strain evidence="2 3">3012STDY7089603</strain>
    </source>
</reference>
<evidence type="ECO:0000313" key="3">
    <source>
        <dbReference type="Proteomes" id="UP000377798"/>
    </source>
</evidence>
<feature type="transmembrane region" description="Helical" evidence="1">
    <location>
        <begin position="128"/>
        <end position="146"/>
    </location>
</feature>
<comment type="caution">
    <text evidence="2">The sequence shown here is derived from an EMBL/GenBank/DDBJ whole genome shotgun (WGS) entry which is preliminary data.</text>
</comment>
<keyword evidence="1" id="KW-0472">Membrane</keyword>
<dbReference type="RefSeq" id="WP_034439957.1">
    <property type="nucleotide sequence ID" value="NZ_CAACYI010000001.1"/>
</dbReference>
<gene>
    <name evidence="2" type="ORF">NCTC13150_01594</name>
</gene>
<evidence type="ECO:0000256" key="1">
    <source>
        <dbReference type="SAM" id="Phobius"/>
    </source>
</evidence>
<feature type="transmembrane region" description="Helical" evidence="1">
    <location>
        <begin position="50"/>
        <end position="70"/>
    </location>
</feature>
<sequence>MKTWKNNFTVRLILLMVLGALTGIFASRIKIDELLLSLNRNLEAFYFNHAFTIYLVLPLTLTLLALGAYFRGKKQVTEDLALDRDLLREGSIKRANLYMHLASVFNYFFFILYMATSLHKPDDAFVERIFFALVYFILLAVFLVYFQKRLVDFIHSYRPDLYSDTLSFSYAKKRLESSDEREQLEIYRAGYKAFTILMPSIGVCSLLLFFVSTVHFVGLAPFLLLLVLLSIGLVSFHHYSV</sequence>
<accession>A0A8H2M973</accession>
<keyword evidence="3" id="KW-1185">Reference proteome</keyword>
<protein>
    <submittedName>
        <fullName evidence="2">Protein of uncharacterized function (DUF3169)</fullName>
    </submittedName>
</protein>